<evidence type="ECO:0000313" key="2">
    <source>
        <dbReference type="Proteomes" id="UP001519287"/>
    </source>
</evidence>
<protein>
    <submittedName>
        <fullName evidence="1">Uncharacterized protein</fullName>
    </submittedName>
</protein>
<proteinExistence type="predicted"/>
<gene>
    <name evidence="1" type="ORF">J2Z66_004947</name>
</gene>
<comment type="caution">
    <text evidence="1">The sequence shown here is derived from an EMBL/GenBank/DDBJ whole genome shotgun (WGS) entry which is preliminary data.</text>
</comment>
<reference evidence="1 2" key="1">
    <citation type="submission" date="2021-03" db="EMBL/GenBank/DDBJ databases">
        <title>Genomic Encyclopedia of Type Strains, Phase IV (KMG-IV): sequencing the most valuable type-strain genomes for metagenomic binning, comparative biology and taxonomic classification.</title>
        <authorList>
            <person name="Goeker M."/>
        </authorList>
    </citation>
    <scope>NUCLEOTIDE SEQUENCE [LARGE SCALE GENOMIC DNA]</scope>
    <source>
        <strain evidence="1 2">DSM 26048</strain>
    </source>
</reference>
<evidence type="ECO:0000313" key="1">
    <source>
        <dbReference type="EMBL" id="MBP1993326.1"/>
    </source>
</evidence>
<dbReference type="Proteomes" id="UP001519287">
    <property type="component" value="Unassembled WGS sequence"/>
</dbReference>
<keyword evidence="2" id="KW-1185">Reference proteome</keyword>
<accession>A0ABS4J2J1</accession>
<dbReference type="EMBL" id="JAGGLB010000018">
    <property type="protein sequence ID" value="MBP1993326.1"/>
    <property type="molecule type" value="Genomic_DNA"/>
</dbReference>
<dbReference type="RefSeq" id="WP_209975081.1">
    <property type="nucleotide sequence ID" value="NZ_JAGGLB010000018.1"/>
</dbReference>
<name>A0ABS4J2J1_9BACL</name>
<sequence>MCLVVRLAGPFFSPSELARGKSPPTKRKTLADSPFELGVRVNRAIVAEKREWLWAEER</sequence>
<organism evidence="1 2">
    <name type="scientific">Paenibacillus eucommiae</name>
    <dbReference type="NCBI Taxonomy" id="1355755"/>
    <lineage>
        <taxon>Bacteria</taxon>
        <taxon>Bacillati</taxon>
        <taxon>Bacillota</taxon>
        <taxon>Bacilli</taxon>
        <taxon>Bacillales</taxon>
        <taxon>Paenibacillaceae</taxon>
        <taxon>Paenibacillus</taxon>
    </lineage>
</organism>